<feature type="region of interest" description="Disordered" evidence="6">
    <location>
        <begin position="33"/>
        <end position="64"/>
    </location>
</feature>
<dbReference type="InterPro" id="IPR011011">
    <property type="entry name" value="Znf_FYVE_PHD"/>
</dbReference>
<feature type="domain" description="FYVE-type" evidence="7">
    <location>
        <begin position="72"/>
        <end position="137"/>
    </location>
</feature>
<evidence type="ECO:0000256" key="1">
    <source>
        <dbReference type="ARBA" id="ARBA00022723"/>
    </source>
</evidence>
<keyword evidence="5" id="KW-0175">Coiled coil</keyword>
<feature type="coiled-coil region" evidence="5">
    <location>
        <begin position="448"/>
        <end position="508"/>
    </location>
</feature>
<dbReference type="InterPro" id="IPR017455">
    <property type="entry name" value="Znf_FYVE-rel"/>
</dbReference>
<feature type="compositionally biased region" description="Basic and acidic residues" evidence="6">
    <location>
        <begin position="51"/>
        <end position="64"/>
    </location>
</feature>
<dbReference type="SUPFAM" id="SSF140125">
    <property type="entry name" value="Rabenosyn-5 Rab-binding domain-like"/>
    <property type="match status" value="1"/>
</dbReference>
<sequence length="515" mass="59116">MDLENVSCPICLKKFDNLQALNAHLDVEHGFNDNEDSLGSNDSRLANGKPKKADPNDNKVQKLKRSHWERLQKGKSRCHACGRTLSNDIGATNCRKCGKLYCRRHLPNMIKLDLSAQYDPKHGKWYNSCHDCFVKRPGYNDYGEAIDLTREFFKVRSIKKEDKNLRLLQLENRFVRLVNGLISIYKKYNGSIIYNLKMNSEMSKLERTVTPWREDRSVLLCNVCSEPFGLLLRKHHCRLCGMIVCDDANMNCSNRINIACLVSAASDLPFEYDAQKDGLLDVPLSIRLCSHCISMIFVGRKFSKDVEMPLSGIFAKYESMQNIFKVIDSLLPVFEDSLNKLKVETTNDPKKAPDAKSLNELARVRNKLLGSFNLYSTLTRQLISVEPRNQIEKQLQNSIKIASAAYINEKILPLKSLPAILNPESQKTNNNGRKDEPEVKKLSQLMIENLTIKEVKELRQELMVLKEQCYLIESTIQDYKKQRRLEEIVTLNKNLEELRSRIHAVQSKLGDNGFN</sequence>
<dbReference type="Pfam" id="PF11464">
    <property type="entry name" value="Rbsn"/>
    <property type="match status" value="1"/>
</dbReference>
<evidence type="ECO:0000256" key="5">
    <source>
        <dbReference type="SAM" id="Coils"/>
    </source>
</evidence>
<keyword evidence="2 4" id="KW-0863">Zinc-finger</keyword>
<evidence type="ECO:0000256" key="3">
    <source>
        <dbReference type="ARBA" id="ARBA00022833"/>
    </source>
</evidence>
<protein>
    <recommendedName>
        <fullName evidence="7">FYVE-type domain-containing protein</fullName>
    </recommendedName>
</protein>
<dbReference type="PANTHER" id="PTHR13510:SF44">
    <property type="entry name" value="RABENOSYN-5"/>
    <property type="match status" value="1"/>
</dbReference>
<dbReference type="Pfam" id="PF01363">
    <property type="entry name" value="FYVE"/>
    <property type="match status" value="1"/>
</dbReference>
<keyword evidence="1" id="KW-0479">Metal-binding</keyword>
<evidence type="ECO:0000256" key="2">
    <source>
        <dbReference type="ARBA" id="ARBA00022771"/>
    </source>
</evidence>
<dbReference type="CDD" id="cd15737">
    <property type="entry name" value="FYVE2_Vac1p_like"/>
    <property type="match status" value="1"/>
</dbReference>
<evidence type="ECO:0000256" key="6">
    <source>
        <dbReference type="SAM" id="MobiDB-lite"/>
    </source>
</evidence>
<evidence type="ECO:0000256" key="4">
    <source>
        <dbReference type="PROSITE-ProRule" id="PRU00091"/>
    </source>
</evidence>
<keyword evidence="9" id="KW-1185">Reference proteome</keyword>
<dbReference type="GO" id="GO:0032266">
    <property type="term" value="F:phosphatidylinositol-3-phosphate binding"/>
    <property type="evidence" value="ECO:0007669"/>
    <property type="project" value="UniProtKB-ARBA"/>
</dbReference>
<dbReference type="InterPro" id="IPR013083">
    <property type="entry name" value="Znf_RING/FYVE/PHD"/>
</dbReference>
<dbReference type="CDD" id="cd15761">
    <property type="entry name" value="FYVE1_Vac1p_like"/>
    <property type="match status" value="1"/>
</dbReference>
<dbReference type="PROSITE" id="PS50178">
    <property type="entry name" value="ZF_FYVE"/>
    <property type="match status" value="2"/>
</dbReference>
<dbReference type="InterPro" id="IPR021565">
    <property type="entry name" value="Rbsn_Rab-bd"/>
</dbReference>
<dbReference type="SUPFAM" id="SSF57903">
    <property type="entry name" value="FYVE/PHD zinc finger"/>
    <property type="match status" value="2"/>
</dbReference>
<dbReference type="InterPro" id="IPR036531">
    <property type="entry name" value="Rbsn_Rab-bd_sf"/>
</dbReference>
<organism evidence="8 9">
    <name type="scientific">Saccharomyces kudriavzevii (strain ATCC MYA-4449 / AS 2.2408 / CBS 8840 / NBRC 1802 / NCYC 2889)</name>
    <name type="common">Yeast</name>
    <dbReference type="NCBI Taxonomy" id="226230"/>
    <lineage>
        <taxon>Eukaryota</taxon>
        <taxon>Fungi</taxon>
        <taxon>Dikarya</taxon>
        <taxon>Ascomycota</taxon>
        <taxon>Saccharomycotina</taxon>
        <taxon>Saccharomycetes</taxon>
        <taxon>Saccharomycetales</taxon>
        <taxon>Saccharomycetaceae</taxon>
        <taxon>Saccharomyces</taxon>
    </lineage>
</organism>
<dbReference type="PANTHER" id="PTHR13510">
    <property type="entry name" value="FYVE-FINGER-CONTAINING RAB5 EFFECTOR PROTEIN RABENOSYN-5-RELATED"/>
    <property type="match status" value="1"/>
</dbReference>
<proteinExistence type="predicted"/>
<feature type="domain" description="FYVE-type" evidence="7">
    <location>
        <begin position="215"/>
        <end position="297"/>
    </location>
</feature>
<evidence type="ECO:0000313" key="8">
    <source>
        <dbReference type="EMBL" id="CAI4058883.1"/>
    </source>
</evidence>
<keyword evidence="3" id="KW-0862">Zinc</keyword>
<dbReference type="RefSeq" id="XP_056086957.1">
    <property type="nucleotide sequence ID" value="XM_056227102.1"/>
</dbReference>
<reference evidence="8" key="1">
    <citation type="submission" date="2022-10" db="EMBL/GenBank/DDBJ databases">
        <authorList>
            <person name="Byrne P K."/>
        </authorList>
    </citation>
    <scope>NUCLEOTIDE SEQUENCE</scope>
    <source>
        <strain evidence="8">IFO1802</strain>
    </source>
</reference>
<dbReference type="GeneID" id="80923257"/>
<gene>
    <name evidence="8" type="primary">SKDI04G5360</name>
    <name evidence="8" type="ORF">SKDI_04G5360</name>
</gene>
<dbReference type="PROSITE" id="PS00028">
    <property type="entry name" value="ZINC_FINGER_C2H2_1"/>
    <property type="match status" value="1"/>
</dbReference>
<dbReference type="SMART" id="SM00064">
    <property type="entry name" value="FYVE"/>
    <property type="match status" value="2"/>
</dbReference>
<evidence type="ECO:0000313" key="9">
    <source>
        <dbReference type="Proteomes" id="UP001162087"/>
    </source>
</evidence>
<dbReference type="GO" id="GO:0098588">
    <property type="term" value="C:bounding membrane of organelle"/>
    <property type="evidence" value="ECO:0007669"/>
    <property type="project" value="UniProtKB-ARBA"/>
</dbReference>
<evidence type="ECO:0000259" key="7">
    <source>
        <dbReference type="PROSITE" id="PS50178"/>
    </source>
</evidence>
<dbReference type="GO" id="GO:0008270">
    <property type="term" value="F:zinc ion binding"/>
    <property type="evidence" value="ECO:0007669"/>
    <property type="project" value="UniProtKB-KW"/>
</dbReference>
<dbReference type="Gene3D" id="3.30.40.10">
    <property type="entry name" value="Zinc/RING finger domain, C3HC4 (zinc finger)"/>
    <property type="match status" value="2"/>
</dbReference>
<dbReference type="Proteomes" id="UP001162087">
    <property type="component" value="Chromosome 4"/>
</dbReference>
<dbReference type="AlphaFoldDB" id="A0AA35JEC0"/>
<dbReference type="InterPro" id="IPR000306">
    <property type="entry name" value="Znf_FYVE"/>
</dbReference>
<dbReference type="EMBL" id="OX365899">
    <property type="protein sequence ID" value="CAI4058883.1"/>
    <property type="molecule type" value="Genomic_DNA"/>
</dbReference>
<dbReference type="InterPro" id="IPR013087">
    <property type="entry name" value="Znf_C2H2_type"/>
</dbReference>
<name>A0AA35JEC0_SACK1</name>
<dbReference type="InterPro" id="IPR052727">
    <property type="entry name" value="Rab4/Rab5_effector"/>
</dbReference>
<accession>A0AA35JEC0</accession>